<dbReference type="SUPFAM" id="SSF52743">
    <property type="entry name" value="Subtilisin-like"/>
    <property type="match status" value="1"/>
</dbReference>
<evidence type="ECO:0000259" key="8">
    <source>
        <dbReference type="Pfam" id="PF00082"/>
    </source>
</evidence>
<dbReference type="InterPro" id="IPR034045">
    <property type="entry name" value="Pep_S8_CspA-like"/>
</dbReference>
<feature type="active site" description="Charge relay system" evidence="5 6">
    <location>
        <position position="127"/>
    </location>
</feature>
<feature type="domain" description="Csp protease B prodomain" evidence="9">
    <location>
        <begin position="4"/>
        <end position="91"/>
    </location>
</feature>
<evidence type="ECO:0000256" key="4">
    <source>
        <dbReference type="ARBA" id="ARBA00022825"/>
    </source>
</evidence>
<dbReference type="Gene3D" id="2.60.120.1290">
    <property type="match status" value="2"/>
</dbReference>
<dbReference type="InterPro" id="IPR036852">
    <property type="entry name" value="Peptidase_S8/S53_dom_sf"/>
</dbReference>
<feature type="domain" description="Peptidase S8/S53" evidence="8">
    <location>
        <begin position="486"/>
        <end position="617"/>
    </location>
</feature>
<feature type="region of interest" description="Disordered" evidence="7">
    <location>
        <begin position="315"/>
        <end position="336"/>
    </location>
</feature>
<dbReference type="CDD" id="cd07478">
    <property type="entry name" value="Peptidases_S8_CspA-like"/>
    <property type="match status" value="1"/>
</dbReference>
<dbReference type="EC" id="3.4.21.96" evidence="10"/>
<evidence type="ECO:0000259" key="9">
    <source>
        <dbReference type="Pfam" id="PF18425"/>
    </source>
</evidence>
<feature type="active site" description="Charge relay system" evidence="5 6">
    <location>
        <position position="197"/>
    </location>
</feature>
<dbReference type="Proteomes" id="UP000095706">
    <property type="component" value="Unassembled WGS sequence"/>
</dbReference>
<dbReference type="InterPro" id="IPR017310">
    <property type="entry name" value="Pept_S8A_subtilisin_clostridia"/>
</dbReference>
<dbReference type="PROSITE" id="PS00138">
    <property type="entry name" value="SUBTILASE_SER"/>
    <property type="match status" value="1"/>
</dbReference>
<comment type="similarity">
    <text evidence="1 6">Belongs to the peptidase S8 family.</text>
</comment>
<dbReference type="PROSITE" id="PS51892">
    <property type="entry name" value="SUBTILASE"/>
    <property type="match status" value="1"/>
</dbReference>
<dbReference type="InterPro" id="IPR000209">
    <property type="entry name" value="Peptidase_S8/S53_dom"/>
</dbReference>
<evidence type="ECO:0000256" key="2">
    <source>
        <dbReference type="ARBA" id="ARBA00022670"/>
    </source>
</evidence>
<accession>A0A174ELZ6</accession>
<dbReference type="InterPro" id="IPR015500">
    <property type="entry name" value="Peptidase_S8_subtilisin-rel"/>
</dbReference>
<dbReference type="Pfam" id="PF18425">
    <property type="entry name" value="CspB_prodomain"/>
    <property type="match status" value="1"/>
</dbReference>
<dbReference type="PANTHER" id="PTHR43806:SF11">
    <property type="entry name" value="CEREVISIN-RELATED"/>
    <property type="match status" value="1"/>
</dbReference>
<organism evidence="10 11">
    <name type="scientific">Fusicatenibacter saccharivorans</name>
    <dbReference type="NCBI Taxonomy" id="1150298"/>
    <lineage>
        <taxon>Bacteria</taxon>
        <taxon>Bacillati</taxon>
        <taxon>Bacillota</taxon>
        <taxon>Clostridia</taxon>
        <taxon>Lachnospirales</taxon>
        <taxon>Lachnospiraceae</taxon>
        <taxon>Fusicatenibacter</taxon>
    </lineage>
</organism>
<keyword evidence="2 6" id="KW-0645">Protease</keyword>
<evidence type="ECO:0000313" key="10">
    <source>
        <dbReference type="EMBL" id="CUO37606.1"/>
    </source>
</evidence>
<dbReference type="InterPro" id="IPR041365">
    <property type="entry name" value="CspB_prodomain"/>
</dbReference>
<reference evidence="10 11" key="1">
    <citation type="submission" date="2015-09" db="EMBL/GenBank/DDBJ databases">
        <authorList>
            <consortium name="Pathogen Informatics"/>
        </authorList>
    </citation>
    <scope>NUCLEOTIDE SEQUENCE [LARGE SCALE GENOMIC DNA]</scope>
    <source>
        <strain evidence="10 11">2789STDY5608849</strain>
    </source>
</reference>
<evidence type="ECO:0000256" key="5">
    <source>
        <dbReference type="PIRSR" id="PIRSR615500-1"/>
    </source>
</evidence>
<dbReference type="InterPro" id="IPR023828">
    <property type="entry name" value="Peptidase_S8_Ser-AS"/>
</dbReference>
<feature type="active site" description="Charge relay system" evidence="5 6">
    <location>
        <position position="561"/>
    </location>
</feature>
<feature type="domain" description="Peptidase S8/S53" evidence="8">
    <location>
        <begin position="118"/>
        <end position="373"/>
    </location>
</feature>
<dbReference type="Pfam" id="PF00082">
    <property type="entry name" value="Peptidase_S8"/>
    <property type="match status" value="2"/>
</dbReference>
<dbReference type="PANTHER" id="PTHR43806">
    <property type="entry name" value="PEPTIDASE S8"/>
    <property type="match status" value="1"/>
</dbReference>
<sequence length="627" mass="66781">MIDQKRENLLNLALAATEVERRRVPELSAGYNSYSKTWEVIVQYQGDLAFLEGQGVRVTLLLFSYAILLVPESLMDYVTGLPQITYLEKPKPLFFADAFARSVSCISPVQEGISGLYGDGVLLACIDSGVDYAHPDFCAADGTSRIALLWDQTIPGNPPTGYALGSVYTRRQINEALAASSPTERFALVPSRDVTGHGTAVLGIAAGNGRSSADGSMRGVAPEATLVVVKLGNPDPADLPRTSQLLQAVDFCVRYALLVERPLVINLSFGNNYGSHSGQSLLETYLNAVSNLGQHVICIGAGNEGDTGRHYAGNLRPDRRSAGQTQTVRATSDPTATSAVSAATARMVHTMSALPNPPAVSAAANRAVSIEFQVGAYESSFSLQIWKVYGDEISIELISPGGIRSGTLSPVLGTARLTLGPTELLLFYGMPSPYSQAQEIYLTFQGAGNHLSVENGIWTLRLTPGRLISGSFDLWLPGGNAVGSQTRFFSPAADTTLTIPSTARSAITVGAYDPRLSSYASFSGRGYTRILHEIKPDLAAPGVNIPAPRSGGGYASFTGTSFATPFVSGSAALMMEWGILRGNDPFLYGEKLKAYLIAGTKPIASESEYPNRRVGWGRLCLESSLPD</sequence>
<evidence type="ECO:0000256" key="1">
    <source>
        <dbReference type="ARBA" id="ARBA00011073"/>
    </source>
</evidence>
<evidence type="ECO:0000256" key="6">
    <source>
        <dbReference type="PROSITE-ProRule" id="PRU01240"/>
    </source>
</evidence>
<dbReference type="GO" id="GO:0004252">
    <property type="term" value="F:serine-type endopeptidase activity"/>
    <property type="evidence" value="ECO:0007669"/>
    <property type="project" value="UniProtKB-UniRule"/>
</dbReference>
<dbReference type="GO" id="GO:0006508">
    <property type="term" value="P:proteolysis"/>
    <property type="evidence" value="ECO:0007669"/>
    <property type="project" value="UniProtKB-KW"/>
</dbReference>
<proteinExistence type="inferred from homology"/>
<dbReference type="RefSeq" id="WP_055227799.1">
    <property type="nucleotide sequence ID" value="NZ_CYYV01000008.1"/>
</dbReference>
<dbReference type="AlphaFoldDB" id="A0A174ELZ6"/>
<name>A0A174ELZ6_9FIRM</name>
<dbReference type="Gene3D" id="3.40.50.200">
    <property type="entry name" value="Peptidase S8/S53 domain"/>
    <property type="match status" value="2"/>
</dbReference>
<evidence type="ECO:0000256" key="7">
    <source>
        <dbReference type="SAM" id="MobiDB-lite"/>
    </source>
</evidence>
<evidence type="ECO:0000313" key="11">
    <source>
        <dbReference type="Proteomes" id="UP000095706"/>
    </source>
</evidence>
<dbReference type="Gene3D" id="3.30.70.2980">
    <property type="match status" value="1"/>
</dbReference>
<dbReference type="PIRSF" id="PIRSF037894">
    <property type="entry name" value="Subtilisin_rel_CspABC"/>
    <property type="match status" value="1"/>
</dbReference>
<gene>
    <name evidence="10" type="primary">prtP</name>
    <name evidence="10" type="ORF">ERS852406_01833</name>
</gene>
<dbReference type="PRINTS" id="PR00723">
    <property type="entry name" value="SUBTILISIN"/>
</dbReference>
<dbReference type="InterPro" id="IPR050131">
    <property type="entry name" value="Peptidase_S8_subtilisin-like"/>
</dbReference>
<protein>
    <submittedName>
        <fullName evidence="10">PII-type proteinase</fullName>
        <ecNumber evidence="10">3.4.21.96</ecNumber>
    </submittedName>
</protein>
<evidence type="ECO:0000256" key="3">
    <source>
        <dbReference type="ARBA" id="ARBA00022801"/>
    </source>
</evidence>
<dbReference type="EMBL" id="CYYV01000008">
    <property type="protein sequence ID" value="CUO37606.1"/>
    <property type="molecule type" value="Genomic_DNA"/>
</dbReference>
<keyword evidence="4 6" id="KW-0720">Serine protease</keyword>
<keyword evidence="3 6" id="KW-0378">Hydrolase</keyword>